<evidence type="ECO:0000256" key="2">
    <source>
        <dbReference type="ARBA" id="ARBA00022723"/>
    </source>
</evidence>
<dbReference type="EMBL" id="QYUJ01000009">
    <property type="protein sequence ID" value="RJF74560.1"/>
    <property type="molecule type" value="Genomic_DNA"/>
</dbReference>
<comment type="caution">
    <text evidence="8">The sequence shown here is derived from an EMBL/GenBank/DDBJ whole genome shotgun (WGS) entry which is preliminary data.</text>
</comment>
<reference evidence="8 9" key="1">
    <citation type="submission" date="2018-09" db="EMBL/GenBank/DDBJ databases">
        <authorList>
            <person name="Zhu H."/>
        </authorList>
    </citation>
    <scope>NUCLEOTIDE SEQUENCE [LARGE SCALE GENOMIC DNA]</scope>
    <source>
        <strain evidence="8 9">K2S05-167</strain>
    </source>
</reference>
<dbReference type="GO" id="GO:0004222">
    <property type="term" value="F:metalloendopeptidase activity"/>
    <property type="evidence" value="ECO:0007669"/>
    <property type="project" value="InterPro"/>
</dbReference>
<dbReference type="AlphaFoldDB" id="A0A418VER4"/>
<keyword evidence="3 6" id="KW-0378">Hydrolase</keyword>
<dbReference type="Proteomes" id="UP000286287">
    <property type="component" value="Unassembled WGS sequence"/>
</dbReference>
<dbReference type="OrthoDB" id="72592at2"/>
<evidence type="ECO:0000256" key="5">
    <source>
        <dbReference type="ARBA" id="ARBA00023049"/>
    </source>
</evidence>
<keyword evidence="9" id="KW-1185">Reference proteome</keyword>
<feature type="domain" description="Peptidase M3A/M3B catalytic" evidence="7">
    <location>
        <begin position="337"/>
        <end position="485"/>
    </location>
</feature>
<comment type="similarity">
    <text evidence="6">Belongs to the peptidase M3 family.</text>
</comment>
<dbReference type="InterPro" id="IPR001567">
    <property type="entry name" value="Pept_M3A_M3B_dom"/>
</dbReference>
<keyword evidence="4 6" id="KW-0862">Zinc</keyword>
<evidence type="ECO:0000259" key="7">
    <source>
        <dbReference type="Pfam" id="PF01432"/>
    </source>
</evidence>
<dbReference type="SUPFAM" id="SSF55486">
    <property type="entry name" value="Metalloproteases ('zincins'), catalytic domain"/>
    <property type="match status" value="1"/>
</dbReference>
<dbReference type="GO" id="GO:0006508">
    <property type="term" value="P:proteolysis"/>
    <property type="evidence" value="ECO:0007669"/>
    <property type="project" value="UniProtKB-KW"/>
</dbReference>
<keyword evidence="1 6" id="KW-0645">Protease</keyword>
<keyword evidence="5 6" id="KW-0482">Metalloprotease</keyword>
<evidence type="ECO:0000256" key="4">
    <source>
        <dbReference type="ARBA" id="ARBA00022833"/>
    </source>
</evidence>
<evidence type="ECO:0000256" key="6">
    <source>
        <dbReference type="RuleBase" id="RU003435"/>
    </source>
</evidence>
<protein>
    <recommendedName>
        <fullName evidence="7">Peptidase M3A/M3B catalytic domain-containing protein</fullName>
    </recommendedName>
</protein>
<dbReference type="Pfam" id="PF01432">
    <property type="entry name" value="Peptidase_M3"/>
    <property type="match status" value="1"/>
</dbReference>
<sequence>MLPSEQAQSILDRLHELERKSDPPRRLIPFVEEIDHLLSRTYQLVSELDCQSRTQPQNAEARNAYRTFLAESYPPIDAAYQQCLHLALPHFQAFPDDWKPAFAGELDREPESPGATQLKGDILEQASHYHSIAAGIAYPQPEGSGSAGLTQQLRDPDRAVRQHAYLQLQAAEDGARRPWQELFSRLHRDRQRLAEQAGFTHYLDYHHATPSFRARQLDPAELRRLRLDVLQIIRPLLTQIRQRKAQWLGVTELRPWDQSFTPSGTVINALPHNPEALLDAVTLMLQGISPPMVDAFDQLRKNGKFHVASASEAPRAPYTFLLPEERLAWMTVSYDATANSVFQVLHETGHCLHYTLMPADSLLAQRQPPREYREFAAHSMELLSLKHLDLFFQREDIPAAADTLLEKALQSIVSACILDEFQEKIYSQRIIQPDEINLLYQELLLKYPTGICLEGLLEQQGSGWASWQMFSAPFYGLEYALAWIAALTRETGNAAADPLRIYVQRFDRPLHQMFTAAGSLLLPSTERLESAARQLSGQLMIT</sequence>
<evidence type="ECO:0000256" key="1">
    <source>
        <dbReference type="ARBA" id="ARBA00022670"/>
    </source>
</evidence>
<gene>
    <name evidence="8" type="ORF">D3875_03200</name>
</gene>
<keyword evidence="2 6" id="KW-0479">Metal-binding</keyword>
<dbReference type="Gene3D" id="1.10.1370.30">
    <property type="match status" value="1"/>
</dbReference>
<proteinExistence type="inferred from homology"/>
<dbReference type="GO" id="GO:0046872">
    <property type="term" value="F:metal ion binding"/>
    <property type="evidence" value="ECO:0007669"/>
    <property type="project" value="UniProtKB-UniRule"/>
</dbReference>
<comment type="cofactor">
    <cofactor evidence="6">
        <name>Zn(2+)</name>
        <dbReference type="ChEBI" id="CHEBI:29105"/>
    </cofactor>
    <text evidence="6">Binds 1 zinc ion.</text>
</comment>
<name>A0A418VER4_9DEIO</name>
<evidence type="ECO:0000313" key="8">
    <source>
        <dbReference type="EMBL" id="RJF74560.1"/>
    </source>
</evidence>
<dbReference type="RefSeq" id="WP_119761088.1">
    <property type="nucleotide sequence ID" value="NZ_QYUJ01000009.1"/>
</dbReference>
<accession>A0A418VER4</accession>
<organism evidence="8 9">
    <name type="scientific">Deinococcus cavernae</name>
    <dbReference type="NCBI Taxonomy" id="2320857"/>
    <lineage>
        <taxon>Bacteria</taxon>
        <taxon>Thermotogati</taxon>
        <taxon>Deinococcota</taxon>
        <taxon>Deinococci</taxon>
        <taxon>Deinococcales</taxon>
        <taxon>Deinococcaceae</taxon>
        <taxon>Deinococcus</taxon>
    </lineage>
</organism>
<evidence type="ECO:0000313" key="9">
    <source>
        <dbReference type="Proteomes" id="UP000286287"/>
    </source>
</evidence>
<evidence type="ECO:0000256" key="3">
    <source>
        <dbReference type="ARBA" id="ARBA00022801"/>
    </source>
</evidence>